<organism evidence="1 2">
    <name type="scientific">Thermus oshimai JL-2</name>
    <dbReference type="NCBI Taxonomy" id="751945"/>
    <lineage>
        <taxon>Bacteria</taxon>
        <taxon>Thermotogati</taxon>
        <taxon>Deinococcota</taxon>
        <taxon>Deinococci</taxon>
        <taxon>Thermales</taxon>
        <taxon>Thermaceae</taxon>
        <taxon>Thermus</taxon>
    </lineage>
</organism>
<evidence type="ECO:0000313" key="1">
    <source>
        <dbReference type="EMBL" id="AFV75414.1"/>
    </source>
</evidence>
<dbReference type="PATRIC" id="fig|751945.3.peg.329"/>
<dbReference type="OrthoDB" id="9810361at2"/>
<dbReference type="EMBL" id="CP003249">
    <property type="protein sequence ID" value="AFV75414.1"/>
    <property type="molecule type" value="Genomic_DNA"/>
</dbReference>
<protein>
    <submittedName>
        <fullName evidence="1">Uncharacterized protein family (UPF0153)</fullName>
    </submittedName>
</protein>
<keyword evidence="2" id="KW-1185">Reference proteome</keyword>
<dbReference type="RefSeq" id="WP_016328611.1">
    <property type="nucleotide sequence ID" value="NC_019386.1"/>
</dbReference>
<name>K7R3E6_THEOS</name>
<sequence length="209" mass="23370">MEVFEREARALDEAIRDFLAWKGLGVSCRAGCFACCYGWVTASRLEAEALLPHLTEAQRARVRAEGQARLALLKEAKDDPRFPERFFLLKRPCPLLEGGLCGVYPHRPLACRGVLTDEDPGYCQPGNPHPAPKAHHGPGHYLKVPHRMARMAMERLWEEEGRRYGFVLLGELSGLLYLLEEGLLSSREETEARLGALGVLGGRFGYQIV</sequence>
<dbReference type="Pfam" id="PF03692">
    <property type="entry name" value="CxxCxxCC"/>
    <property type="match status" value="1"/>
</dbReference>
<dbReference type="eggNOG" id="COG0727">
    <property type="taxonomic scope" value="Bacteria"/>
</dbReference>
<accession>K7R3E6</accession>
<dbReference type="InterPro" id="IPR005358">
    <property type="entry name" value="Puta_zinc/iron-chelating_dom"/>
</dbReference>
<dbReference type="STRING" id="751945.Theos_0339"/>
<proteinExistence type="predicted"/>
<reference evidence="1 2" key="1">
    <citation type="journal article" date="2013" name="Genome Announc.">
        <title>Whole Genome Sequencing of Thermus oshimai JL-2 and Thermus thermophilus JL-18, Incomplete Denitrifiers from the United States Great Basin.</title>
        <authorList>
            <person name="Murugapiran S.K."/>
            <person name="Huntemann M."/>
            <person name="Wei C.L."/>
            <person name="Han J."/>
            <person name="Detter J.C."/>
            <person name="Han C.S."/>
            <person name="Erkkila T.H."/>
            <person name="Teshima H."/>
            <person name="Chen A."/>
            <person name="Kyrpides N."/>
            <person name="Mavrommatis K."/>
            <person name="Markowitz V."/>
            <person name="Szeto E."/>
            <person name="Ivanova N."/>
            <person name="Pagani I."/>
            <person name="Lam J."/>
            <person name="McDonald A.I."/>
            <person name="Dodsworth J.A."/>
            <person name="Pati A."/>
            <person name="Goodwin L."/>
            <person name="Peters L."/>
            <person name="Pitluck S."/>
            <person name="Woyke T."/>
            <person name="Hedlund B.P."/>
        </authorList>
    </citation>
    <scope>NUCLEOTIDE SEQUENCE</scope>
    <source>
        <strain evidence="1 2">JL-2</strain>
    </source>
</reference>
<dbReference type="AlphaFoldDB" id="K7R3E6"/>
<dbReference type="KEGG" id="tos:Theos_0339"/>
<evidence type="ECO:0000313" key="2">
    <source>
        <dbReference type="Proteomes" id="UP000000211"/>
    </source>
</evidence>
<gene>
    <name evidence="1" type="ORF">Theos_0339</name>
</gene>
<dbReference type="HOGENOM" id="CLU_102893_0_0_0"/>
<dbReference type="Proteomes" id="UP000000211">
    <property type="component" value="Chromosome"/>
</dbReference>